<evidence type="ECO:0000259" key="2">
    <source>
        <dbReference type="SMART" id="SM00065"/>
    </source>
</evidence>
<sequence length="392" mass="42318">MSEEGHADNPGLDGMLNRLHLDELLAEVRDRVAEIVQIRDRLDRLIEAMLMVASGLELNETFRRIVHASVELTGARYGALGVRGVGNELSDLVFEGIDEATRAEIGDFPHGAGVLGLFFNDPRPLRLEDISAHPASAGFPPHHPPMRTFLGVPIVLRDGEVFGIIYMAEKADNATFTEDDEVMMQALAAAAAIAIENARLFEQTRARQAWLEATRAVSMALLAGTELGPVRQLIVERVRGLVGAEWSLLAVPPQPAAAEEVDRLVVGAIDGSPPAPIEVGLAIRADRSPVWAAFHDRATLAVRELTLTADTAGLGPAIVAPLRDANVIAGALIVGRANHRAVFTEDERELVAGYADHAAVALQYSTTQQRIRELERHERDAAARDQRPVSGG</sequence>
<accession>A0ABX3SNI7</accession>
<dbReference type="InterPro" id="IPR029016">
    <property type="entry name" value="GAF-like_dom_sf"/>
</dbReference>
<evidence type="ECO:0000256" key="1">
    <source>
        <dbReference type="ARBA" id="ARBA00022801"/>
    </source>
</evidence>
<dbReference type="PANTHER" id="PTHR43156">
    <property type="entry name" value="STAGE II SPORULATION PROTEIN E-RELATED"/>
    <property type="match status" value="1"/>
</dbReference>
<dbReference type="Proteomes" id="UP000243140">
    <property type="component" value="Unassembled WGS sequence"/>
</dbReference>
<dbReference type="Pfam" id="PF01590">
    <property type="entry name" value="GAF"/>
    <property type="match status" value="1"/>
</dbReference>
<feature type="domain" description="GAF" evidence="2">
    <location>
        <begin position="57"/>
        <end position="205"/>
    </location>
</feature>
<keyword evidence="1" id="KW-0378">Hydrolase</keyword>
<name>A0ABX3SNI7_MYCMA</name>
<feature type="domain" description="GAF" evidence="2">
    <location>
        <begin position="226"/>
        <end position="372"/>
    </location>
</feature>
<protein>
    <recommendedName>
        <fullName evidence="2">GAF domain-containing protein</fullName>
    </recommendedName>
</protein>
<reference evidence="3 4" key="1">
    <citation type="submission" date="2017-02" db="EMBL/GenBank/DDBJ databases">
        <title>The new phylogeny of genus Mycobacterium.</title>
        <authorList>
            <person name="Tortoli E."/>
            <person name="Trovato A."/>
            <person name="Cirillo D.M."/>
        </authorList>
    </citation>
    <scope>NUCLEOTIDE SEQUENCE [LARGE SCALE GENOMIC DNA]</scope>
    <source>
        <strain evidence="3 4">IP1130001</strain>
    </source>
</reference>
<dbReference type="PANTHER" id="PTHR43156:SF2">
    <property type="entry name" value="STAGE II SPORULATION PROTEIN E"/>
    <property type="match status" value="1"/>
</dbReference>
<gene>
    <name evidence="3" type="ORF">BST29_17570</name>
</gene>
<dbReference type="InterPro" id="IPR003018">
    <property type="entry name" value="GAF"/>
</dbReference>
<dbReference type="SMART" id="SM00065">
    <property type="entry name" value="GAF"/>
    <property type="match status" value="2"/>
</dbReference>
<keyword evidence="4" id="KW-1185">Reference proteome</keyword>
<dbReference type="RefSeq" id="WP_071509304.1">
    <property type="nucleotide sequence ID" value="NZ_CP060015.1"/>
</dbReference>
<dbReference type="InterPro" id="IPR052016">
    <property type="entry name" value="Bact_Sigma-Reg"/>
</dbReference>
<proteinExistence type="predicted"/>
<dbReference type="Pfam" id="PF13185">
    <property type="entry name" value="GAF_2"/>
    <property type="match status" value="1"/>
</dbReference>
<evidence type="ECO:0000313" key="4">
    <source>
        <dbReference type="Proteomes" id="UP000243140"/>
    </source>
</evidence>
<comment type="caution">
    <text evidence="3">The sequence shown here is derived from an EMBL/GenBank/DDBJ whole genome shotgun (WGS) entry which is preliminary data.</text>
</comment>
<evidence type="ECO:0000313" key="3">
    <source>
        <dbReference type="EMBL" id="ORA79987.1"/>
    </source>
</evidence>
<dbReference type="SUPFAM" id="SSF55781">
    <property type="entry name" value="GAF domain-like"/>
    <property type="match status" value="2"/>
</dbReference>
<organism evidence="3 4">
    <name type="scientific">Mycobacterium malmoense</name>
    <dbReference type="NCBI Taxonomy" id="1780"/>
    <lineage>
        <taxon>Bacteria</taxon>
        <taxon>Bacillati</taxon>
        <taxon>Actinomycetota</taxon>
        <taxon>Actinomycetes</taxon>
        <taxon>Mycobacteriales</taxon>
        <taxon>Mycobacteriaceae</taxon>
        <taxon>Mycobacterium</taxon>
    </lineage>
</organism>
<dbReference type="Gene3D" id="3.30.450.40">
    <property type="match status" value="2"/>
</dbReference>
<dbReference type="EMBL" id="MVHV01000019">
    <property type="protein sequence ID" value="ORA79987.1"/>
    <property type="molecule type" value="Genomic_DNA"/>
</dbReference>